<evidence type="ECO:0000313" key="1">
    <source>
        <dbReference type="EMBL" id="EFU32816.1"/>
    </source>
</evidence>
<dbReference type="AlphaFoldDB" id="A0AAN3M567"/>
<sequence>MFLLSGTRIIPGTLSGIATTKNSKSKGNGAGGVGGNRLIFRYYRLTTCG</sequence>
<gene>
    <name evidence="1" type="ORF">HMPREF9350_05367</name>
</gene>
<name>A0AAN3M567_ECOLX</name>
<evidence type="ECO:0000313" key="2">
    <source>
        <dbReference type="Proteomes" id="UP000005056"/>
    </source>
</evidence>
<comment type="caution">
    <text evidence="1">The sequence shown here is derived from an EMBL/GenBank/DDBJ whole genome shotgun (WGS) entry which is preliminary data.</text>
</comment>
<organism evidence="1 2">
    <name type="scientific">Escherichia coli MS 85-1</name>
    <dbReference type="NCBI Taxonomy" id="679202"/>
    <lineage>
        <taxon>Bacteria</taxon>
        <taxon>Pseudomonadati</taxon>
        <taxon>Pseudomonadota</taxon>
        <taxon>Gammaproteobacteria</taxon>
        <taxon>Enterobacterales</taxon>
        <taxon>Enterobacteriaceae</taxon>
        <taxon>Escherichia</taxon>
    </lineage>
</organism>
<reference evidence="1 2" key="1">
    <citation type="submission" date="2010-09" db="EMBL/GenBank/DDBJ databases">
        <authorList>
            <person name="Weinstock G."/>
            <person name="Sodergren E."/>
            <person name="Clifton S."/>
            <person name="Fulton L."/>
            <person name="Fulton B."/>
            <person name="Courtney L."/>
            <person name="Fronick C."/>
            <person name="Harrison M."/>
            <person name="Strong C."/>
            <person name="Farmer C."/>
            <person name="Delahaunty K."/>
            <person name="Markovic C."/>
            <person name="Hall O."/>
            <person name="Minx P."/>
            <person name="Tomlinson C."/>
            <person name="Mitreva M."/>
            <person name="Hou S."/>
            <person name="Chen J."/>
            <person name="Wollam A."/>
            <person name="Pepin K.H."/>
            <person name="Johnson M."/>
            <person name="Bhonagiri V."/>
            <person name="Zhang X."/>
            <person name="Suruliraj S."/>
            <person name="Warren W."/>
            <person name="Chinwalla A."/>
            <person name="Mardis E.R."/>
            <person name="Wilson R.K."/>
        </authorList>
    </citation>
    <scope>NUCLEOTIDE SEQUENCE [LARGE SCALE GENOMIC DNA]</scope>
    <source>
        <strain evidence="1 2">MS 85-1</strain>
    </source>
</reference>
<accession>A0AAN3M567</accession>
<dbReference type="EMBL" id="ADWQ01000055">
    <property type="protein sequence ID" value="EFU32816.1"/>
    <property type="molecule type" value="Genomic_DNA"/>
</dbReference>
<dbReference type="Proteomes" id="UP000005056">
    <property type="component" value="Unassembled WGS sequence"/>
</dbReference>
<proteinExistence type="predicted"/>
<protein>
    <submittedName>
        <fullName evidence="1">Uncharacterized protein</fullName>
    </submittedName>
</protein>